<organism evidence="12 13">
    <name type="scientific">Aeromicrobium piscarium</name>
    <dbReference type="NCBI Taxonomy" id="2590901"/>
    <lineage>
        <taxon>Bacteria</taxon>
        <taxon>Bacillati</taxon>
        <taxon>Actinomycetota</taxon>
        <taxon>Actinomycetes</taxon>
        <taxon>Propionibacteriales</taxon>
        <taxon>Nocardioidaceae</taxon>
        <taxon>Aeromicrobium</taxon>
    </lineage>
</organism>
<dbReference type="OrthoDB" id="8909021at2"/>
<dbReference type="GO" id="GO:0005524">
    <property type="term" value="F:ATP binding"/>
    <property type="evidence" value="ECO:0007669"/>
    <property type="project" value="UniProtKB-UniRule"/>
</dbReference>
<dbReference type="SUPFAM" id="SSF53613">
    <property type="entry name" value="Ribokinase-like"/>
    <property type="match status" value="1"/>
</dbReference>
<dbReference type="EMBL" id="VLNT01000002">
    <property type="protein sequence ID" value="TSD65488.1"/>
    <property type="molecule type" value="Genomic_DNA"/>
</dbReference>
<keyword evidence="5 11" id="KW-0479">Metal-binding</keyword>
<evidence type="ECO:0000256" key="11">
    <source>
        <dbReference type="HAMAP-Rule" id="MF_00228"/>
    </source>
</evidence>
<evidence type="ECO:0000256" key="3">
    <source>
        <dbReference type="ARBA" id="ARBA00004868"/>
    </source>
</evidence>
<reference evidence="12 13" key="1">
    <citation type="submission" date="2019-07" db="EMBL/GenBank/DDBJ databases">
        <authorList>
            <person name="Zhao L.H."/>
        </authorList>
    </citation>
    <scope>NUCLEOTIDE SEQUENCE [LARGE SCALE GENOMIC DNA]</scope>
    <source>
        <strain evidence="12 13">Co35</strain>
    </source>
</reference>
<comment type="caution">
    <text evidence="12">The sequence shown here is derived from an EMBL/GenBank/DDBJ whole genome shotgun (WGS) entry which is preliminary data.</text>
</comment>
<protein>
    <recommendedName>
        <fullName evidence="11">Hydroxyethylthiazole kinase</fullName>
        <ecNumber evidence="11">2.7.1.50</ecNumber>
    </recommendedName>
    <alternativeName>
        <fullName evidence="11">4-methyl-5-beta-hydroxyethylthiazole kinase</fullName>
        <shortName evidence="11">TH kinase</shortName>
        <shortName evidence="11">Thz kinase</shortName>
    </alternativeName>
</protein>
<dbReference type="Pfam" id="PF02110">
    <property type="entry name" value="HK"/>
    <property type="match status" value="1"/>
</dbReference>
<evidence type="ECO:0000256" key="7">
    <source>
        <dbReference type="ARBA" id="ARBA00022777"/>
    </source>
</evidence>
<keyword evidence="8 11" id="KW-0067">ATP-binding</keyword>
<dbReference type="PIRSF" id="PIRSF000513">
    <property type="entry name" value="Thz_kinase"/>
    <property type="match status" value="1"/>
</dbReference>
<keyword evidence="13" id="KW-1185">Reference proteome</keyword>
<comment type="cofactor">
    <cofactor evidence="2 11">
        <name>Mg(2+)</name>
        <dbReference type="ChEBI" id="CHEBI:18420"/>
    </cofactor>
</comment>
<name>A0A554SGL9_9ACTN</name>
<dbReference type="HAMAP" id="MF_00228">
    <property type="entry name" value="Thz_kinase"/>
    <property type="match status" value="1"/>
</dbReference>
<comment type="function">
    <text evidence="11">Catalyzes the phosphorylation of the hydroxyl group of 4-methyl-5-beta-hydroxyethylthiazole (THZ).</text>
</comment>
<dbReference type="GO" id="GO:0000287">
    <property type="term" value="F:magnesium ion binding"/>
    <property type="evidence" value="ECO:0007669"/>
    <property type="project" value="UniProtKB-UniRule"/>
</dbReference>
<evidence type="ECO:0000256" key="1">
    <source>
        <dbReference type="ARBA" id="ARBA00001771"/>
    </source>
</evidence>
<dbReference type="InterPro" id="IPR000417">
    <property type="entry name" value="Hyethyz_kinase"/>
</dbReference>
<keyword evidence="10 11" id="KW-0784">Thiamine biosynthesis</keyword>
<dbReference type="Gene3D" id="3.40.1190.20">
    <property type="match status" value="1"/>
</dbReference>
<sequence>MTSDLSVDAVVDTARVVRQRTPLVQCITNYVSMDVAANLLNAAHASPAMVHDVNEAAEMATIASAVTVNIGTLSPPWVEGMHAAASTAHDRGIPWVLDPVAVGATAYRRETVTALLAHRPTVIRANASEILAIATSQGAGRGVDSTDDSIAIRHEAEKLAEALGSVVVVSGATDVVTDGERTVLVEGGDPRMPLISALGCAASALVAATCACAPDPWVGAVTAMAALADAGEVAGRSASGPGTLRPALLDALYLQQPDDLRKVVRR</sequence>
<feature type="binding site" evidence="11">
    <location>
        <position position="124"/>
    </location>
    <ligand>
        <name>ATP</name>
        <dbReference type="ChEBI" id="CHEBI:30616"/>
    </ligand>
</feature>
<evidence type="ECO:0000313" key="13">
    <source>
        <dbReference type="Proteomes" id="UP000316988"/>
    </source>
</evidence>
<comment type="pathway">
    <text evidence="3 11">Cofactor biosynthesis; thiamine diphosphate biosynthesis; 4-methyl-5-(2-phosphoethyl)-thiazole from 5-(2-hydroxyethyl)-4-methylthiazole: step 1/1.</text>
</comment>
<proteinExistence type="inferred from homology"/>
<keyword evidence="6 11" id="KW-0547">Nucleotide-binding</keyword>
<dbReference type="Proteomes" id="UP000316988">
    <property type="component" value="Unassembled WGS sequence"/>
</dbReference>
<evidence type="ECO:0000256" key="9">
    <source>
        <dbReference type="ARBA" id="ARBA00022842"/>
    </source>
</evidence>
<dbReference type="InterPro" id="IPR029056">
    <property type="entry name" value="Ribokinase-like"/>
</dbReference>
<evidence type="ECO:0000256" key="6">
    <source>
        <dbReference type="ARBA" id="ARBA00022741"/>
    </source>
</evidence>
<dbReference type="UniPathway" id="UPA00060">
    <property type="reaction ID" value="UER00139"/>
</dbReference>
<feature type="binding site" evidence="11">
    <location>
        <position position="197"/>
    </location>
    <ligand>
        <name>substrate</name>
    </ligand>
</feature>
<dbReference type="GO" id="GO:0009229">
    <property type="term" value="P:thiamine diphosphate biosynthetic process"/>
    <property type="evidence" value="ECO:0007669"/>
    <property type="project" value="UniProtKB-UniRule"/>
</dbReference>
<dbReference type="AlphaFoldDB" id="A0A554SGL9"/>
<dbReference type="EC" id="2.7.1.50" evidence="11"/>
<feature type="binding site" evidence="11">
    <location>
        <position position="49"/>
    </location>
    <ligand>
        <name>substrate</name>
    </ligand>
</feature>
<evidence type="ECO:0000256" key="2">
    <source>
        <dbReference type="ARBA" id="ARBA00001946"/>
    </source>
</evidence>
<dbReference type="RefSeq" id="WP_143911611.1">
    <property type="nucleotide sequence ID" value="NZ_VLNT01000002.1"/>
</dbReference>
<evidence type="ECO:0000256" key="8">
    <source>
        <dbReference type="ARBA" id="ARBA00022840"/>
    </source>
</evidence>
<comment type="similarity">
    <text evidence="11">Belongs to the Thz kinase family.</text>
</comment>
<keyword evidence="4 11" id="KW-0808">Transferase</keyword>
<dbReference type="NCBIfam" id="NF006830">
    <property type="entry name" value="PRK09355.1"/>
    <property type="match status" value="1"/>
</dbReference>
<evidence type="ECO:0000256" key="5">
    <source>
        <dbReference type="ARBA" id="ARBA00022723"/>
    </source>
</evidence>
<dbReference type="PRINTS" id="PR01099">
    <property type="entry name" value="HYETHTZKNASE"/>
</dbReference>
<keyword evidence="9 11" id="KW-0460">Magnesium</keyword>
<evidence type="ECO:0000313" key="12">
    <source>
        <dbReference type="EMBL" id="TSD65488.1"/>
    </source>
</evidence>
<evidence type="ECO:0000256" key="10">
    <source>
        <dbReference type="ARBA" id="ARBA00022977"/>
    </source>
</evidence>
<comment type="catalytic activity">
    <reaction evidence="1 11">
        <text>5-(2-hydroxyethyl)-4-methylthiazole + ATP = 4-methyl-5-(2-phosphooxyethyl)-thiazole + ADP + H(+)</text>
        <dbReference type="Rhea" id="RHEA:24212"/>
        <dbReference type="ChEBI" id="CHEBI:15378"/>
        <dbReference type="ChEBI" id="CHEBI:17957"/>
        <dbReference type="ChEBI" id="CHEBI:30616"/>
        <dbReference type="ChEBI" id="CHEBI:58296"/>
        <dbReference type="ChEBI" id="CHEBI:456216"/>
        <dbReference type="EC" id="2.7.1.50"/>
    </reaction>
</comment>
<feature type="binding site" evidence="11">
    <location>
        <position position="170"/>
    </location>
    <ligand>
        <name>ATP</name>
        <dbReference type="ChEBI" id="CHEBI:30616"/>
    </ligand>
</feature>
<dbReference type="GO" id="GO:0004417">
    <property type="term" value="F:hydroxyethylthiazole kinase activity"/>
    <property type="evidence" value="ECO:0007669"/>
    <property type="project" value="UniProtKB-UniRule"/>
</dbReference>
<keyword evidence="7 11" id="KW-0418">Kinase</keyword>
<dbReference type="GO" id="GO:0009228">
    <property type="term" value="P:thiamine biosynthetic process"/>
    <property type="evidence" value="ECO:0007669"/>
    <property type="project" value="UniProtKB-KW"/>
</dbReference>
<evidence type="ECO:0000256" key="4">
    <source>
        <dbReference type="ARBA" id="ARBA00022679"/>
    </source>
</evidence>
<dbReference type="CDD" id="cd01170">
    <property type="entry name" value="THZ_kinase"/>
    <property type="match status" value="1"/>
</dbReference>
<gene>
    <name evidence="11 12" type="primary">thiM</name>
    <name evidence="12" type="ORF">FNM00_03420</name>
</gene>
<accession>A0A554SGL9</accession>